<protein>
    <submittedName>
        <fullName evidence="1">Uncharacterized protein</fullName>
    </submittedName>
</protein>
<name>F8EV03_ZYMMT</name>
<accession>F8EV03</accession>
<dbReference type="Proteomes" id="UP000000491">
    <property type="component" value="Chromosome"/>
</dbReference>
<sequence length="115" mass="12608">MTSNEPTVLPEQAELCSGALCKSNQATTLLFKKLAAEIALVRHDVENVSLILCADPHVVDNHVTVLQDFDHISQRLSIIADILQAEDRLEAVKNITLEVLAARLRDDSLGNKPVL</sequence>
<organism evidence="1 2">
    <name type="scientific">Zymomonas mobilis subsp. pomaceae (strain ATCC 29192 / DSM 22645 / JCM 10191 / CCUG 17912 / NBRC 13757 / NCIMB 11200 / NRRL B-4491 / Barker I)</name>
    <dbReference type="NCBI Taxonomy" id="579138"/>
    <lineage>
        <taxon>Bacteria</taxon>
        <taxon>Pseudomonadati</taxon>
        <taxon>Pseudomonadota</taxon>
        <taxon>Alphaproteobacteria</taxon>
        <taxon>Sphingomonadales</taxon>
        <taxon>Zymomonadaceae</taxon>
        <taxon>Zymomonas</taxon>
    </lineage>
</organism>
<dbReference type="AlphaFoldDB" id="F8EV03"/>
<proteinExistence type="predicted"/>
<evidence type="ECO:0000313" key="2">
    <source>
        <dbReference type="Proteomes" id="UP000000491"/>
    </source>
</evidence>
<reference evidence="1 2" key="1">
    <citation type="journal article" date="2011" name="J. Bacteriol.">
        <title>Genome sequence of the ethanol-producing Zymomonas mobilis subsp. pomaceae lectotype strain ATCC 29192.</title>
        <authorList>
            <person name="Kouvelis V.N."/>
            <person name="Davenport K.W."/>
            <person name="Brettin T.S."/>
            <person name="Bruce D."/>
            <person name="Detter C."/>
            <person name="Han C.S."/>
            <person name="Nolan M."/>
            <person name="Tapia R."/>
            <person name="Damoulaki A."/>
            <person name="Kyrpides N.C."/>
            <person name="Typas M.A."/>
            <person name="Pappas K.M."/>
        </authorList>
    </citation>
    <scope>NUCLEOTIDE SEQUENCE [LARGE SCALE GENOMIC DNA]</scope>
    <source>
        <strain evidence="2">ATCC 29192 / DSM 22645 / JCM 10191 / CCUG 17912 / NBRC 13757 / NCIMB 11200 / NRRL B-4491 / Barker I</strain>
    </source>
</reference>
<dbReference type="HOGENOM" id="CLU_2170122_0_0_5"/>
<dbReference type="PATRIC" id="fig|579138.3.peg.406"/>
<gene>
    <name evidence="1" type="ordered locus">Zymop_0388</name>
</gene>
<dbReference type="EMBL" id="CP002865">
    <property type="protein sequence ID" value="AEI37291.1"/>
    <property type="molecule type" value="Genomic_DNA"/>
</dbReference>
<evidence type="ECO:0000313" key="1">
    <source>
        <dbReference type="EMBL" id="AEI37291.1"/>
    </source>
</evidence>
<dbReference type="KEGG" id="zmp:Zymop_0388"/>